<proteinExistence type="predicted"/>
<dbReference type="EMBL" id="BQNB010020261">
    <property type="protein sequence ID" value="GJT94062.1"/>
    <property type="molecule type" value="Genomic_DNA"/>
</dbReference>
<dbReference type="InterPro" id="IPR005662">
    <property type="entry name" value="GTPase_Era-like"/>
</dbReference>
<dbReference type="Proteomes" id="UP001151760">
    <property type="component" value="Unassembled WGS sequence"/>
</dbReference>
<dbReference type="SUPFAM" id="SSF52540">
    <property type="entry name" value="P-loop containing nucleoside triphosphate hydrolases"/>
    <property type="match status" value="1"/>
</dbReference>
<dbReference type="PANTHER" id="PTHR42698">
    <property type="entry name" value="GTPASE ERA"/>
    <property type="match status" value="1"/>
</dbReference>
<evidence type="ECO:0000313" key="2">
    <source>
        <dbReference type="Proteomes" id="UP001151760"/>
    </source>
</evidence>
<dbReference type="InterPro" id="IPR027417">
    <property type="entry name" value="P-loop_NTPase"/>
</dbReference>
<organism evidence="1 2">
    <name type="scientific">Tanacetum coccineum</name>
    <dbReference type="NCBI Taxonomy" id="301880"/>
    <lineage>
        <taxon>Eukaryota</taxon>
        <taxon>Viridiplantae</taxon>
        <taxon>Streptophyta</taxon>
        <taxon>Embryophyta</taxon>
        <taxon>Tracheophyta</taxon>
        <taxon>Spermatophyta</taxon>
        <taxon>Magnoliopsida</taxon>
        <taxon>eudicotyledons</taxon>
        <taxon>Gunneridae</taxon>
        <taxon>Pentapetalae</taxon>
        <taxon>asterids</taxon>
        <taxon>campanulids</taxon>
        <taxon>Asterales</taxon>
        <taxon>Asteraceae</taxon>
        <taxon>Asteroideae</taxon>
        <taxon>Anthemideae</taxon>
        <taxon>Anthemidinae</taxon>
        <taxon>Tanacetum</taxon>
    </lineage>
</organism>
<keyword evidence="2" id="KW-1185">Reference proteome</keyword>
<dbReference type="PANTHER" id="PTHR42698:SF1">
    <property type="entry name" value="GTPASE ERA, MITOCHONDRIAL"/>
    <property type="match status" value="1"/>
</dbReference>
<reference evidence="1" key="2">
    <citation type="submission" date="2022-01" db="EMBL/GenBank/DDBJ databases">
        <authorList>
            <person name="Yamashiro T."/>
            <person name="Shiraishi A."/>
            <person name="Satake H."/>
            <person name="Nakayama K."/>
        </authorList>
    </citation>
    <scope>NUCLEOTIDE SEQUENCE</scope>
</reference>
<comment type="caution">
    <text evidence="1">The sequence shown here is derived from an EMBL/GenBank/DDBJ whole genome shotgun (WGS) entry which is preliminary data.</text>
</comment>
<accession>A0ABQ5I3D9</accession>
<evidence type="ECO:0000313" key="1">
    <source>
        <dbReference type="EMBL" id="GJT94062.1"/>
    </source>
</evidence>
<gene>
    <name evidence="1" type="ORF">Tco_1082907</name>
</gene>
<name>A0ABQ5I3D9_9ASTR</name>
<sequence>MLEQFSIQSNLTTQNLVPILLDIDVEGQRNIDTFTWNPTGKISFFILTDNRVIGLIKRMGSEVNPKQKRRLCMNKVDLVENKKDLLMVADQFKDLPGYERYFMIYGLKDSGVKDLTQYLTEHALKRPWDEDPLIMTDDVLNISLEVVREKLLDHIHQGTLKGLRITVVISSGREGDGKGPAWAPLFNNYMLTTSKLQDWDKADIVCVDLFRCFDGLINFLSTKAKLSNEVNDKRLTLP</sequence>
<protein>
    <submittedName>
        <fullName evidence="1">GTP-binding protein ERG</fullName>
    </submittedName>
</protein>
<reference evidence="1" key="1">
    <citation type="journal article" date="2022" name="Int. J. Mol. Sci.">
        <title>Draft Genome of Tanacetum Coccineum: Genomic Comparison of Closely Related Tanacetum-Family Plants.</title>
        <authorList>
            <person name="Yamashiro T."/>
            <person name="Shiraishi A."/>
            <person name="Nakayama K."/>
            <person name="Satake H."/>
        </authorList>
    </citation>
    <scope>NUCLEOTIDE SEQUENCE</scope>
</reference>